<proteinExistence type="predicted"/>
<name>A0ABP6S311_9PSEU</name>
<keyword evidence="2" id="KW-1185">Reference proteome</keyword>
<gene>
    <name evidence="1" type="ORF">GCM10020366_71050</name>
</gene>
<organism evidence="1 2">
    <name type="scientific">Saccharopolyspora gregorii</name>
    <dbReference type="NCBI Taxonomy" id="33914"/>
    <lineage>
        <taxon>Bacteria</taxon>
        <taxon>Bacillati</taxon>
        <taxon>Actinomycetota</taxon>
        <taxon>Actinomycetes</taxon>
        <taxon>Pseudonocardiales</taxon>
        <taxon>Pseudonocardiaceae</taxon>
        <taxon>Saccharopolyspora</taxon>
    </lineage>
</organism>
<sequence length="64" mass="6978">MLATCVQRGLAGESYLDPAHPCKRGVREVISELSGDPIDLTPWTVAERRVRDLVARAGQGFRGV</sequence>
<dbReference type="Pfam" id="PF06089">
    <property type="entry name" value="Asparaginase_II"/>
    <property type="match status" value="1"/>
</dbReference>
<evidence type="ECO:0000313" key="1">
    <source>
        <dbReference type="EMBL" id="GAA3366659.1"/>
    </source>
</evidence>
<dbReference type="Proteomes" id="UP001500483">
    <property type="component" value="Unassembled WGS sequence"/>
</dbReference>
<comment type="caution">
    <text evidence="1">The sequence shown here is derived from an EMBL/GenBank/DDBJ whole genome shotgun (WGS) entry which is preliminary data.</text>
</comment>
<evidence type="ECO:0000313" key="2">
    <source>
        <dbReference type="Proteomes" id="UP001500483"/>
    </source>
</evidence>
<reference evidence="2" key="1">
    <citation type="journal article" date="2019" name="Int. J. Syst. Evol. Microbiol.">
        <title>The Global Catalogue of Microorganisms (GCM) 10K type strain sequencing project: providing services to taxonomists for standard genome sequencing and annotation.</title>
        <authorList>
            <consortium name="The Broad Institute Genomics Platform"/>
            <consortium name="The Broad Institute Genome Sequencing Center for Infectious Disease"/>
            <person name="Wu L."/>
            <person name="Ma J."/>
        </authorList>
    </citation>
    <scope>NUCLEOTIDE SEQUENCE [LARGE SCALE GENOMIC DNA]</scope>
    <source>
        <strain evidence="2">JCM 9687</strain>
    </source>
</reference>
<dbReference type="InterPro" id="IPR010349">
    <property type="entry name" value="Asparaginase_II"/>
</dbReference>
<dbReference type="EMBL" id="BAAAYK010000044">
    <property type="protein sequence ID" value="GAA3366659.1"/>
    <property type="molecule type" value="Genomic_DNA"/>
</dbReference>
<protein>
    <submittedName>
        <fullName evidence="1">Uncharacterized protein</fullName>
    </submittedName>
</protein>
<accession>A0ABP6S311</accession>